<evidence type="ECO:0000313" key="1">
    <source>
        <dbReference type="EMBL" id="VAW49767.1"/>
    </source>
</evidence>
<reference evidence="1" key="1">
    <citation type="submission" date="2018-06" db="EMBL/GenBank/DDBJ databases">
        <authorList>
            <person name="Zhirakovskaya E."/>
        </authorList>
    </citation>
    <scope>NUCLEOTIDE SEQUENCE</scope>
</reference>
<protein>
    <recommendedName>
        <fullName evidence="2">Type VI secretion protein</fullName>
    </recommendedName>
</protein>
<dbReference type="Gene3D" id="2.60.200.60">
    <property type="match status" value="2"/>
</dbReference>
<sequence length="148" mass="14545">MGKPAARISDMHVCPKRTGKIPHVGGPILAGSSNVFIGGLPAARVGDMAVCVGPPDKIKSGSSGVLINEKPAARLGDSTVHGGLIIAGCPTVLIGDGGGGGGGSGQGGGAIETLVKAEPELDITKYTQAAALTAASRKGKDFCEICGK</sequence>
<organism evidence="1">
    <name type="scientific">hydrothermal vent metagenome</name>
    <dbReference type="NCBI Taxonomy" id="652676"/>
    <lineage>
        <taxon>unclassified sequences</taxon>
        <taxon>metagenomes</taxon>
        <taxon>ecological metagenomes</taxon>
    </lineage>
</organism>
<gene>
    <name evidence="1" type="ORF">MNBD_GAMMA04-492</name>
</gene>
<proteinExistence type="predicted"/>
<evidence type="ECO:0008006" key="2">
    <source>
        <dbReference type="Google" id="ProtNLM"/>
    </source>
</evidence>
<dbReference type="Pfam" id="PF05488">
    <property type="entry name" value="PAAR_motif"/>
    <property type="match status" value="1"/>
</dbReference>
<name>A0A3B0WGM1_9ZZZZ</name>
<dbReference type="InterPro" id="IPR008727">
    <property type="entry name" value="PAAR_motif"/>
</dbReference>
<dbReference type="CDD" id="cd14738">
    <property type="entry name" value="PAAR_2"/>
    <property type="match status" value="1"/>
</dbReference>
<accession>A0A3B0WGM1</accession>
<dbReference type="AlphaFoldDB" id="A0A3B0WGM1"/>
<dbReference type="EMBL" id="UOFB01000380">
    <property type="protein sequence ID" value="VAW49767.1"/>
    <property type="molecule type" value="Genomic_DNA"/>
</dbReference>